<protein>
    <submittedName>
        <fullName evidence="2">Uncharacterized protein</fullName>
    </submittedName>
</protein>
<evidence type="ECO:0000313" key="3">
    <source>
        <dbReference type="Proteomes" id="UP000317650"/>
    </source>
</evidence>
<dbReference type="EMBL" id="PYDT01001013">
    <property type="protein sequence ID" value="THU42609.1"/>
    <property type="molecule type" value="Genomic_DNA"/>
</dbReference>
<dbReference type="Proteomes" id="UP000317650">
    <property type="component" value="Unassembled WGS sequence"/>
</dbReference>
<organism evidence="2 3">
    <name type="scientific">Musa balbisiana</name>
    <name type="common">Banana</name>
    <dbReference type="NCBI Taxonomy" id="52838"/>
    <lineage>
        <taxon>Eukaryota</taxon>
        <taxon>Viridiplantae</taxon>
        <taxon>Streptophyta</taxon>
        <taxon>Embryophyta</taxon>
        <taxon>Tracheophyta</taxon>
        <taxon>Spermatophyta</taxon>
        <taxon>Magnoliopsida</taxon>
        <taxon>Liliopsida</taxon>
        <taxon>Zingiberales</taxon>
        <taxon>Musaceae</taxon>
        <taxon>Musa</taxon>
    </lineage>
</organism>
<dbReference type="AlphaFoldDB" id="A0A4S8I532"/>
<gene>
    <name evidence="2" type="ORF">C4D60_Mb00t19720</name>
</gene>
<reference evidence="2 3" key="1">
    <citation type="journal article" date="2019" name="Nat. Plants">
        <title>Genome sequencing of Musa balbisiana reveals subgenome evolution and function divergence in polyploid bananas.</title>
        <authorList>
            <person name="Yao X."/>
        </authorList>
    </citation>
    <scope>NUCLEOTIDE SEQUENCE [LARGE SCALE GENOMIC DNA]</scope>
    <source>
        <strain evidence="3">cv. DH-PKW</strain>
        <tissue evidence="2">Leaves</tissue>
    </source>
</reference>
<evidence type="ECO:0000313" key="2">
    <source>
        <dbReference type="EMBL" id="THU42609.1"/>
    </source>
</evidence>
<evidence type="ECO:0000256" key="1">
    <source>
        <dbReference type="SAM" id="MobiDB-lite"/>
    </source>
</evidence>
<accession>A0A4S8I532</accession>
<proteinExistence type="predicted"/>
<feature type="compositionally biased region" description="Polar residues" evidence="1">
    <location>
        <begin position="48"/>
        <end position="66"/>
    </location>
</feature>
<sequence length="108" mass="11817">MKLSWFSTGGLKDEAGVKAGGVSDKSHEALLFLAHLMGDGHKTEEETPLTSAGSESEITQAQTSLVTPKHHQQVWDAEYTLNSGRAILRRQREGVHRKPSHSNITVRG</sequence>
<feature type="region of interest" description="Disordered" evidence="1">
    <location>
        <begin position="41"/>
        <end position="71"/>
    </location>
</feature>
<keyword evidence="3" id="KW-1185">Reference proteome</keyword>
<name>A0A4S8I532_MUSBA</name>
<comment type="caution">
    <text evidence="2">The sequence shown here is derived from an EMBL/GenBank/DDBJ whole genome shotgun (WGS) entry which is preliminary data.</text>
</comment>